<feature type="transmembrane region" description="Helical" evidence="1">
    <location>
        <begin position="46"/>
        <end position="68"/>
    </location>
</feature>
<accession>A0A974BU11</accession>
<sequence>MARQRAVGRCPVLFLLAFVFDAMGIGLILAGIFANLEKNGRSFGEFLIYSGGILVFFSLLLWLAWYSFNLEVSMEELIRDSQDPPRRNNLVQLARKFSESISKRSKWKVLSGEPQLGGQTCTHNQFGDHNGYLAPPAFINKGFTNQLDIPTPIQEEKLGSRELSSISSPCDYPVTQTTQVIAMDKLV</sequence>
<gene>
    <name evidence="2" type="ORF">XELAEV_18046780mg</name>
</gene>
<keyword evidence="1" id="KW-1133">Transmembrane helix</keyword>
<dbReference type="Proteomes" id="UP000694892">
    <property type="component" value="Chromosome 9_10S"/>
</dbReference>
<evidence type="ECO:0000256" key="1">
    <source>
        <dbReference type="SAM" id="Phobius"/>
    </source>
</evidence>
<reference evidence="3" key="1">
    <citation type="journal article" date="2016" name="Nature">
        <title>Genome evolution in the allotetraploid frog Xenopus laevis.</title>
        <authorList>
            <person name="Session A.M."/>
            <person name="Uno Y."/>
            <person name="Kwon T."/>
            <person name="Chapman J.A."/>
            <person name="Toyoda A."/>
            <person name="Takahashi S."/>
            <person name="Fukui A."/>
            <person name="Hikosaka A."/>
            <person name="Suzuki A."/>
            <person name="Kondo M."/>
            <person name="van Heeringen S.J."/>
            <person name="Quigley I."/>
            <person name="Heinz S."/>
            <person name="Ogino H."/>
            <person name="Ochi H."/>
            <person name="Hellsten U."/>
            <person name="Lyons J.B."/>
            <person name="Simakov O."/>
            <person name="Putnam N."/>
            <person name="Stites J."/>
            <person name="Kuroki Y."/>
            <person name="Tanaka T."/>
            <person name="Michiue T."/>
            <person name="Watanabe M."/>
            <person name="Bogdanovic O."/>
            <person name="Lister R."/>
            <person name="Georgiou G."/>
            <person name="Paranjpe S.S."/>
            <person name="van Kruijsbergen I."/>
            <person name="Shu S."/>
            <person name="Carlson J."/>
            <person name="Kinoshita T."/>
            <person name="Ohta Y."/>
            <person name="Mawaribuchi S."/>
            <person name="Jenkins J."/>
            <person name="Grimwood J."/>
            <person name="Schmutz J."/>
            <person name="Mitros T."/>
            <person name="Mozaffari S.V."/>
            <person name="Suzuki Y."/>
            <person name="Haramoto Y."/>
            <person name="Yamamoto T.S."/>
            <person name="Takagi C."/>
            <person name="Heald R."/>
            <person name="Miller K."/>
            <person name="Haudenschild C."/>
            <person name="Kitzman J."/>
            <person name="Nakayama T."/>
            <person name="Izutsu Y."/>
            <person name="Robert J."/>
            <person name="Fortriede J."/>
            <person name="Burns K."/>
            <person name="Lotay V."/>
            <person name="Karimi K."/>
            <person name="Yasuoka Y."/>
            <person name="Dichmann D.S."/>
            <person name="Flajnik M.F."/>
            <person name="Houston D.W."/>
            <person name="Shendure J."/>
            <person name="DuPasquier L."/>
            <person name="Vize P.D."/>
            <person name="Zorn A.M."/>
            <person name="Ito M."/>
            <person name="Marcotte E.M."/>
            <person name="Wallingford J.B."/>
            <person name="Ito Y."/>
            <person name="Asashima M."/>
            <person name="Ueno N."/>
            <person name="Matsuda Y."/>
            <person name="Veenstra G.J."/>
            <person name="Fujiyama A."/>
            <person name="Harland R.M."/>
            <person name="Taira M."/>
            <person name="Rokhsar D.S."/>
        </authorList>
    </citation>
    <scope>NUCLEOTIDE SEQUENCE [LARGE SCALE GENOMIC DNA]</scope>
    <source>
        <strain evidence="3">J</strain>
    </source>
</reference>
<evidence type="ECO:0000313" key="2">
    <source>
        <dbReference type="EMBL" id="OCT60757.1"/>
    </source>
</evidence>
<dbReference type="AlphaFoldDB" id="A0A974BU11"/>
<dbReference type="Pfam" id="PF15125">
    <property type="entry name" value="TMEM238"/>
    <property type="match status" value="1"/>
</dbReference>
<feature type="transmembrane region" description="Helical" evidence="1">
    <location>
        <begin position="12"/>
        <end position="34"/>
    </location>
</feature>
<dbReference type="EMBL" id="CM004483">
    <property type="protein sequence ID" value="OCT60757.1"/>
    <property type="molecule type" value="Genomic_DNA"/>
</dbReference>
<dbReference type="PANTHER" id="PTHR28613">
    <property type="entry name" value="SI:CH211-232M10.4-RELATED"/>
    <property type="match status" value="1"/>
</dbReference>
<proteinExistence type="predicted"/>
<dbReference type="PANTHER" id="PTHR28613:SF8">
    <property type="entry name" value="LCCL DOMAIN-CONTAINING PROTEIN"/>
    <property type="match status" value="1"/>
</dbReference>
<keyword evidence="1" id="KW-0472">Membrane</keyword>
<name>A0A974BU11_XENLA</name>
<evidence type="ECO:0000313" key="3">
    <source>
        <dbReference type="Proteomes" id="UP000694892"/>
    </source>
</evidence>
<dbReference type="InterPro" id="IPR029365">
    <property type="entry name" value="TMEM238"/>
</dbReference>
<organism evidence="2 3">
    <name type="scientific">Xenopus laevis</name>
    <name type="common">African clawed frog</name>
    <dbReference type="NCBI Taxonomy" id="8355"/>
    <lineage>
        <taxon>Eukaryota</taxon>
        <taxon>Metazoa</taxon>
        <taxon>Chordata</taxon>
        <taxon>Craniata</taxon>
        <taxon>Vertebrata</taxon>
        <taxon>Euteleostomi</taxon>
        <taxon>Amphibia</taxon>
        <taxon>Batrachia</taxon>
        <taxon>Anura</taxon>
        <taxon>Pipoidea</taxon>
        <taxon>Pipidae</taxon>
        <taxon>Xenopodinae</taxon>
        <taxon>Xenopus</taxon>
        <taxon>Xenopus</taxon>
    </lineage>
</organism>
<evidence type="ECO:0008006" key="4">
    <source>
        <dbReference type="Google" id="ProtNLM"/>
    </source>
</evidence>
<protein>
    <recommendedName>
        <fullName evidence="4">Transmembrane protein 238</fullName>
    </recommendedName>
</protein>
<keyword evidence="1" id="KW-0812">Transmembrane</keyword>